<feature type="transmembrane region" description="Helical" evidence="5">
    <location>
        <begin position="45"/>
        <end position="78"/>
    </location>
</feature>
<feature type="domain" description="ABC transmembrane type-1" evidence="7">
    <location>
        <begin position="98"/>
        <end position="305"/>
    </location>
</feature>
<feature type="region of interest" description="Disordered" evidence="6">
    <location>
        <begin position="1"/>
        <end position="38"/>
    </location>
</feature>
<feature type="transmembrane region" description="Helical" evidence="5">
    <location>
        <begin position="227"/>
        <end position="251"/>
    </location>
</feature>
<comment type="caution">
    <text evidence="8">The sequence shown here is derived from an EMBL/GenBank/DDBJ whole genome shotgun (WGS) entry which is preliminary data.</text>
</comment>
<name>A0A4Q7YBU6_9ACTN</name>
<dbReference type="InterPro" id="IPR000515">
    <property type="entry name" value="MetI-like"/>
</dbReference>
<dbReference type="EMBL" id="SHKV01000001">
    <property type="protein sequence ID" value="RZU33625.1"/>
    <property type="molecule type" value="Genomic_DNA"/>
</dbReference>
<evidence type="ECO:0000259" key="7">
    <source>
        <dbReference type="PROSITE" id="PS50928"/>
    </source>
</evidence>
<feature type="transmembrane region" description="Helical" evidence="5">
    <location>
        <begin position="98"/>
        <end position="124"/>
    </location>
</feature>
<dbReference type="PANTHER" id="PTHR43759">
    <property type="entry name" value="TREHALOSE TRANSPORT SYSTEM PERMEASE PROTEIN SUGA"/>
    <property type="match status" value="1"/>
</dbReference>
<dbReference type="PANTHER" id="PTHR43759:SF1">
    <property type="entry name" value="GLUCOSE IMPORT SYSTEM PERMEASE PROTEIN GLCT"/>
    <property type="match status" value="1"/>
</dbReference>
<evidence type="ECO:0000256" key="4">
    <source>
        <dbReference type="ARBA" id="ARBA00023136"/>
    </source>
</evidence>
<dbReference type="OrthoDB" id="9809681at2"/>
<comment type="similarity">
    <text evidence="5">Belongs to the binding-protein-dependent transport system permease family.</text>
</comment>
<dbReference type="CDD" id="cd06261">
    <property type="entry name" value="TM_PBP2"/>
    <property type="match status" value="1"/>
</dbReference>
<dbReference type="PROSITE" id="PS50928">
    <property type="entry name" value="ABC_TM1"/>
    <property type="match status" value="1"/>
</dbReference>
<feature type="transmembrane region" description="Helical" evidence="5">
    <location>
        <begin position="136"/>
        <end position="161"/>
    </location>
</feature>
<evidence type="ECO:0000313" key="8">
    <source>
        <dbReference type="EMBL" id="RZU33625.1"/>
    </source>
</evidence>
<keyword evidence="4 5" id="KW-0472">Membrane</keyword>
<evidence type="ECO:0000256" key="6">
    <source>
        <dbReference type="SAM" id="MobiDB-lite"/>
    </source>
</evidence>
<feature type="transmembrane region" description="Helical" evidence="5">
    <location>
        <begin position="287"/>
        <end position="306"/>
    </location>
</feature>
<accession>A0A4Q7YBU6</accession>
<proteinExistence type="inferred from homology"/>
<keyword evidence="5" id="KW-0813">Transport</keyword>
<evidence type="ECO:0000256" key="1">
    <source>
        <dbReference type="ARBA" id="ARBA00004141"/>
    </source>
</evidence>
<sequence length="316" mass="32387">MGDRAGRGLAPADRRRLTRPAVTTTKRPAPPEAPRRRARPRTRALLLVLPAVVPVVAVVGAGLTSALLLSVGLAPLVGEPAFSLDAYRAVATDLGTSLRVSLGIAAAATAVATLVGLCLALAVTAAVRRSRLLGTLAALTIPIPHLVGAAAMGLLLADAGFLSRLLGVDPSSWPPLVGGRLWLAVVAEYAWKESAFIALVVAGVLSSRAASYGETAALLGAGRWARLRYVTLPLAAPALGATAAISFVYVLGSYEVAALLGRAHPEPLAVLAFRLFTSIDLTARPQAAAVAVTTALLALVVVLLALRALRGLAAER</sequence>
<feature type="transmembrane region" description="Helical" evidence="5">
    <location>
        <begin position="181"/>
        <end position="206"/>
    </location>
</feature>
<reference evidence="8 9" key="1">
    <citation type="submission" date="2019-02" db="EMBL/GenBank/DDBJ databases">
        <title>Sequencing the genomes of 1000 actinobacteria strains.</title>
        <authorList>
            <person name="Klenk H.-P."/>
        </authorList>
    </citation>
    <scope>NUCLEOTIDE SEQUENCE [LARGE SCALE GENOMIC DNA]</scope>
    <source>
        <strain evidence="8 9">DSM 44509</strain>
    </source>
</reference>
<comment type="subcellular location">
    <subcellularLocation>
        <location evidence="5">Cell membrane</location>
        <topology evidence="5">Multi-pass membrane protein</topology>
    </subcellularLocation>
    <subcellularLocation>
        <location evidence="1">Membrane</location>
        <topology evidence="1">Multi-pass membrane protein</topology>
    </subcellularLocation>
</comment>
<keyword evidence="2 5" id="KW-0812">Transmembrane</keyword>
<dbReference type="GO" id="GO:0005886">
    <property type="term" value="C:plasma membrane"/>
    <property type="evidence" value="ECO:0007669"/>
    <property type="project" value="UniProtKB-SubCell"/>
</dbReference>
<dbReference type="SUPFAM" id="SSF161098">
    <property type="entry name" value="MetI-like"/>
    <property type="match status" value="1"/>
</dbReference>
<dbReference type="Pfam" id="PF00528">
    <property type="entry name" value="BPD_transp_1"/>
    <property type="match status" value="1"/>
</dbReference>
<protein>
    <submittedName>
        <fullName evidence="8">Carbohydrate ABC transporter membrane protein 1 (CUT1 family)</fullName>
    </submittedName>
</protein>
<keyword evidence="3 5" id="KW-1133">Transmembrane helix</keyword>
<dbReference type="InterPro" id="IPR052730">
    <property type="entry name" value="Sugar_ABC_transporter"/>
</dbReference>
<dbReference type="AlphaFoldDB" id="A0A4Q7YBU6"/>
<gene>
    <name evidence="8" type="ORF">BKA19_3358</name>
</gene>
<organism evidence="8 9">
    <name type="scientific">Blastococcus saxobsidens</name>
    <dbReference type="NCBI Taxonomy" id="138336"/>
    <lineage>
        <taxon>Bacteria</taxon>
        <taxon>Bacillati</taxon>
        <taxon>Actinomycetota</taxon>
        <taxon>Actinomycetes</taxon>
        <taxon>Geodermatophilales</taxon>
        <taxon>Geodermatophilaceae</taxon>
        <taxon>Blastococcus</taxon>
    </lineage>
</organism>
<dbReference type="Proteomes" id="UP000292507">
    <property type="component" value="Unassembled WGS sequence"/>
</dbReference>
<evidence type="ECO:0000313" key="9">
    <source>
        <dbReference type="Proteomes" id="UP000292507"/>
    </source>
</evidence>
<evidence type="ECO:0000256" key="3">
    <source>
        <dbReference type="ARBA" id="ARBA00022989"/>
    </source>
</evidence>
<evidence type="ECO:0000256" key="5">
    <source>
        <dbReference type="RuleBase" id="RU363032"/>
    </source>
</evidence>
<dbReference type="GO" id="GO:0055085">
    <property type="term" value="P:transmembrane transport"/>
    <property type="evidence" value="ECO:0007669"/>
    <property type="project" value="InterPro"/>
</dbReference>
<keyword evidence="9" id="KW-1185">Reference proteome</keyword>
<evidence type="ECO:0000256" key="2">
    <source>
        <dbReference type="ARBA" id="ARBA00022692"/>
    </source>
</evidence>
<dbReference type="Gene3D" id="1.10.3720.10">
    <property type="entry name" value="MetI-like"/>
    <property type="match status" value="1"/>
</dbReference>
<dbReference type="InterPro" id="IPR035906">
    <property type="entry name" value="MetI-like_sf"/>
</dbReference>